<evidence type="ECO:0000313" key="2">
    <source>
        <dbReference type="EMBL" id="KAG5272454.1"/>
    </source>
</evidence>
<evidence type="ECO:0000256" key="1">
    <source>
        <dbReference type="SAM" id="MobiDB-lite"/>
    </source>
</evidence>
<feature type="region of interest" description="Disordered" evidence="1">
    <location>
        <begin position="419"/>
        <end position="488"/>
    </location>
</feature>
<feature type="compositionally biased region" description="Polar residues" evidence="1">
    <location>
        <begin position="247"/>
        <end position="276"/>
    </location>
</feature>
<dbReference type="EMBL" id="JADWDJ010000012">
    <property type="protein sequence ID" value="KAG5272454.1"/>
    <property type="molecule type" value="Genomic_DNA"/>
</dbReference>
<gene>
    <name evidence="2" type="ORF">AALO_G00165750</name>
</gene>
<feature type="region of interest" description="Disordered" evidence="1">
    <location>
        <begin position="173"/>
        <end position="285"/>
    </location>
</feature>
<feature type="compositionally biased region" description="Low complexity" evidence="1">
    <location>
        <begin position="205"/>
        <end position="216"/>
    </location>
</feature>
<proteinExistence type="predicted"/>
<dbReference type="AlphaFoldDB" id="A0AAV6GD46"/>
<feature type="compositionally biased region" description="Polar residues" evidence="1">
    <location>
        <begin position="421"/>
        <end position="430"/>
    </location>
</feature>
<feature type="region of interest" description="Disordered" evidence="1">
    <location>
        <begin position="102"/>
        <end position="160"/>
    </location>
</feature>
<organism evidence="2 3">
    <name type="scientific">Alosa alosa</name>
    <name type="common">allis shad</name>
    <dbReference type="NCBI Taxonomy" id="278164"/>
    <lineage>
        <taxon>Eukaryota</taxon>
        <taxon>Metazoa</taxon>
        <taxon>Chordata</taxon>
        <taxon>Craniata</taxon>
        <taxon>Vertebrata</taxon>
        <taxon>Euteleostomi</taxon>
        <taxon>Actinopterygii</taxon>
        <taxon>Neopterygii</taxon>
        <taxon>Teleostei</taxon>
        <taxon>Clupei</taxon>
        <taxon>Clupeiformes</taxon>
        <taxon>Clupeoidei</taxon>
        <taxon>Clupeidae</taxon>
        <taxon>Alosa</taxon>
    </lineage>
</organism>
<keyword evidence="3" id="KW-1185">Reference proteome</keyword>
<feature type="region of interest" description="Disordered" evidence="1">
    <location>
        <begin position="41"/>
        <end position="74"/>
    </location>
</feature>
<feature type="compositionally biased region" description="Low complexity" evidence="1">
    <location>
        <begin position="126"/>
        <end position="155"/>
    </location>
</feature>
<accession>A0AAV6GD46</accession>
<protein>
    <submittedName>
        <fullName evidence="2">Uncharacterized protein</fullName>
    </submittedName>
</protein>
<dbReference type="Proteomes" id="UP000823561">
    <property type="component" value="Chromosome 12"/>
</dbReference>
<sequence length="488" mass="52439">MNLYRSFGNMLETWVTEGYPALDSPGQPGTEVAVDEEVEGVVPGSQASDAYRSGSRDSLRFSGTTARSESEDSGVELVSASSTCTSPRHAIAVMALKAFGAGQSEEPDAGQSVASGGDHHPRLPTCPSSPALSSRSCPSSPSSTSSSSSCQSIGSNLSPLSAVDSGLRVEQALRRADPTRRQLPRHGLSLAARGGQTTLPRKRSNTTSSGTACSSTGPQESRGQRSPLTTEVQAAGERLHDDPDNRPATQLSNGLQTQIHAPSTPVTSRLQAQASSAGEEGRAEPSPGFLYLEQVCLMLEKFAQLQTRHHSLQTEIEQLRNQQNHNIKHSTQPSTLSQCFSLHTTESVSHTLENTRTQVDEETLLPEEHAILAVLRRRSVSDAGRLTPYRNHRGRSKSIGDLLEEDEEETGALTALRTAACESQEQSKSARQGWGGAKGLKQKITSLRRNEDLPDGRSQTLPRLGKKSSLRGLMQIFKKRSKSSPTPT</sequence>
<reference evidence="2" key="1">
    <citation type="submission" date="2020-10" db="EMBL/GenBank/DDBJ databases">
        <title>Chromosome-scale genome assembly of the Allis shad, Alosa alosa.</title>
        <authorList>
            <person name="Margot Z."/>
            <person name="Christophe K."/>
            <person name="Cabau C."/>
            <person name="Louis A."/>
            <person name="Berthelot C."/>
            <person name="Parey E."/>
            <person name="Roest Crollius H."/>
            <person name="Montfort J."/>
            <person name="Robinson-Rechavi M."/>
            <person name="Bucao C."/>
            <person name="Bouchez O."/>
            <person name="Gislard M."/>
            <person name="Lluch J."/>
            <person name="Milhes M."/>
            <person name="Lampietro C."/>
            <person name="Lopez Roques C."/>
            <person name="Donnadieu C."/>
            <person name="Braasch I."/>
            <person name="Desvignes T."/>
            <person name="Postlethwait J."/>
            <person name="Bobe J."/>
            <person name="Guiguen Y."/>
        </authorList>
    </citation>
    <scope>NUCLEOTIDE SEQUENCE</scope>
    <source>
        <strain evidence="2">M-15738</strain>
        <tissue evidence="2">Blood</tissue>
    </source>
</reference>
<comment type="caution">
    <text evidence="2">The sequence shown here is derived from an EMBL/GenBank/DDBJ whole genome shotgun (WGS) entry which is preliminary data.</text>
</comment>
<name>A0AAV6GD46_9TELE</name>
<feature type="compositionally biased region" description="Polar residues" evidence="1">
    <location>
        <begin position="217"/>
        <end position="232"/>
    </location>
</feature>
<evidence type="ECO:0000313" key="3">
    <source>
        <dbReference type="Proteomes" id="UP000823561"/>
    </source>
</evidence>